<sequence>MKNSIPKAVFLLISFGIFFLFSCSGQLLEIKNQTYKSYNRNNERGYVVSFKLNDAAVVPKSVVINGIVQNISKENKIGDTYQINVIAQTTIIHNYEVKLDKKENGIYFEKNSNIFFQPVKFKLITD</sequence>
<dbReference type="Proteomes" id="UP000556700">
    <property type="component" value="Unassembled WGS sequence"/>
</dbReference>
<accession>A0A6V6Z8E2</accession>
<dbReference type="RefSeq" id="WP_031457716.1">
    <property type="nucleotide sequence ID" value="NZ_CAIJDO010000208.1"/>
</dbReference>
<dbReference type="AlphaFoldDB" id="A0A6V6Z8E2"/>
<evidence type="ECO:0000313" key="1">
    <source>
        <dbReference type="EMBL" id="CAD0007776.1"/>
    </source>
</evidence>
<gene>
    <name evidence="1" type="ORF">FLACHUCJ7_03479</name>
</gene>
<dbReference type="PROSITE" id="PS51257">
    <property type="entry name" value="PROKAR_LIPOPROTEIN"/>
    <property type="match status" value="1"/>
</dbReference>
<keyword evidence="2" id="KW-1185">Reference proteome</keyword>
<comment type="caution">
    <text evidence="1">The sequence shown here is derived from an EMBL/GenBank/DDBJ whole genome shotgun (WGS) entry which is preliminary data.</text>
</comment>
<proteinExistence type="predicted"/>
<organism evidence="1 2">
    <name type="scientific">Flavobacterium chungangense</name>
    <dbReference type="NCBI Taxonomy" id="554283"/>
    <lineage>
        <taxon>Bacteria</taxon>
        <taxon>Pseudomonadati</taxon>
        <taxon>Bacteroidota</taxon>
        <taxon>Flavobacteriia</taxon>
        <taxon>Flavobacteriales</taxon>
        <taxon>Flavobacteriaceae</taxon>
        <taxon>Flavobacterium</taxon>
    </lineage>
</organism>
<evidence type="ECO:0000313" key="2">
    <source>
        <dbReference type="Proteomes" id="UP000556700"/>
    </source>
</evidence>
<dbReference type="EMBL" id="CAIJDO010000208">
    <property type="protein sequence ID" value="CAD0007776.1"/>
    <property type="molecule type" value="Genomic_DNA"/>
</dbReference>
<protein>
    <submittedName>
        <fullName evidence="1">Uncharacterized protein</fullName>
    </submittedName>
</protein>
<reference evidence="1 2" key="1">
    <citation type="submission" date="2020-06" db="EMBL/GenBank/DDBJ databases">
        <authorList>
            <person name="Criscuolo A."/>
        </authorList>
    </citation>
    <scope>NUCLEOTIDE SEQUENCE [LARGE SCALE GENOMIC DNA]</scope>
    <source>
        <strain evidence="2">CIP 110025</strain>
    </source>
</reference>
<name>A0A6V6Z8E2_9FLAO</name>